<proteinExistence type="predicted"/>
<organism evidence="2 3">
    <name type="scientific">Halovenus aranensis</name>
    <dbReference type="NCBI Taxonomy" id="890420"/>
    <lineage>
        <taxon>Archaea</taxon>
        <taxon>Methanobacteriati</taxon>
        <taxon>Methanobacteriota</taxon>
        <taxon>Stenosarchaea group</taxon>
        <taxon>Halobacteria</taxon>
        <taxon>Halobacteriales</taxon>
        <taxon>Haloarculaceae</taxon>
        <taxon>Halovenus</taxon>
    </lineage>
</organism>
<name>A0A1G8WKK5_9EURY</name>
<gene>
    <name evidence="2" type="ORF">SAMN05216226_10946</name>
</gene>
<reference evidence="2 3" key="1">
    <citation type="submission" date="2016-10" db="EMBL/GenBank/DDBJ databases">
        <authorList>
            <person name="de Groot N.N."/>
        </authorList>
    </citation>
    <scope>NUCLEOTIDE SEQUENCE [LARGE SCALE GENOMIC DNA]</scope>
    <source>
        <strain evidence="2 3">IBRC-M10015</strain>
    </source>
</reference>
<evidence type="ECO:0000313" key="2">
    <source>
        <dbReference type="EMBL" id="SDJ78130.1"/>
    </source>
</evidence>
<dbReference type="Proteomes" id="UP000198856">
    <property type="component" value="Unassembled WGS sequence"/>
</dbReference>
<dbReference type="AlphaFoldDB" id="A0A1G8WKK5"/>
<sequence length="54" mass="5851">MVQNEEGNWRLETDIDLPLTVTVTGTMTAETTQPRPTMPESSGSAETAPRACPM</sequence>
<dbReference type="RefSeq" id="WP_176765292.1">
    <property type="nucleotide sequence ID" value="NZ_FNFC01000009.1"/>
</dbReference>
<evidence type="ECO:0000256" key="1">
    <source>
        <dbReference type="SAM" id="MobiDB-lite"/>
    </source>
</evidence>
<evidence type="ECO:0000313" key="3">
    <source>
        <dbReference type="Proteomes" id="UP000198856"/>
    </source>
</evidence>
<feature type="compositionally biased region" description="Polar residues" evidence="1">
    <location>
        <begin position="33"/>
        <end position="45"/>
    </location>
</feature>
<feature type="region of interest" description="Disordered" evidence="1">
    <location>
        <begin position="27"/>
        <end position="54"/>
    </location>
</feature>
<dbReference type="EMBL" id="FNFC01000009">
    <property type="protein sequence ID" value="SDJ78130.1"/>
    <property type="molecule type" value="Genomic_DNA"/>
</dbReference>
<accession>A0A1G8WKK5</accession>
<protein>
    <submittedName>
        <fullName evidence="2">Uncharacterized protein</fullName>
    </submittedName>
</protein>
<keyword evidence="3" id="KW-1185">Reference proteome</keyword>